<accession>A0A5J5NCW7</accession>
<proteinExistence type="predicted"/>
<dbReference type="AlphaFoldDB" id="A0A5J5NCW7"/>
<dbReference type="Proteomes" id="UP000327439">
    <property type="component" value="Unassembled WGS sequence"/>
</dbReference>
<dbReference type="PANTHER" id="PTHR12601:SF45">
    <property type="entry name" value="PROTEIN REDUCED CHLOROPLAST COVERAGE 3"/>
    <property type="match status" value="1"/>
</dbReference>
<evidence type="ECO:0008006" key="3">
    <source>
        <dbReference type="Google" id="ProtNLM"/>
    </source>
</evidence>
<dbReference type="PANTHER" id="PTHR12601">
    <property type="entry name" value="EUKARYOTIC TRANSLATION INITIATION FACTOR 3 SUBUNIT EIF-3"/>
    <property type="match status" value="1"/>
</dbReference>
<evidence type="ECO:0000313" key="1">
    <source>
        <dbReference type="EMBL" id="KAB1668859.1"/>
    </source>
</evidence>
<sequence length="137" mass="15651">MAPRSGKSKSSKAKAEKKKEEKIVPYVLDITVITPYETQVVLKGISTDKILDVRRLLASHVETCHLTNYSFAHEVKGKRLSDKVEMVTLKPCLLKMVEGRFFRLSLLNQISNFIFLVEKSPAFVLLLVSYNILTYKF</sequence>
<protein>
    <recommendedName>
        <fullName evidence="3">Clustered mitochondria protein N-terminal domain-containing protein</fullName>
    </recommendedName>
</protein>
<dbReference type="EMBL" id="ML707947">
    <property type="protein sequence ID" value="KAB1668859.1"/>
    <property type="molecule type" value="Genomic_DNA"/>
</dbReference>
<evidence type="ECO:0000313" key="2">
    <source>
        <dbReference type="Proteomes" id="UP000327439"/>
    </source>
</evidence>
<name>A0A5J5NCW7_GOSBA</name>
<dbReference type="InterPro" id="IPR027523">
    <property type="entry name" value="CLU_prot"/>
</dbReference>
<reference evidence="2" key="1">
    <citation type="journal article" date="2020" name="Nat. Genet.">
        <title>Genomic diversifications of five Gossypium allopolyploid species and their impact on cotton improvement.</title>
        <authorList>
            <person name="Chen Z.J."/>
            <person name="Sreedasyam A."/>
            <person name="Ando A."/>
            <person name="Song Q."/>
            <person name="De Santiago L.M."/>
            <person name="Hulse-Kemp A.M."/>
            <person name="Ding M."/>
            <person name="Ye W."/>
            <person name="Kirkbride R.C."/>
            <person name="Jenkins J."/>
            <person name="Plott C."/>
            <person name="Lovell J."/>
            <person name="Lin Y.M."/>
            <person name="Vaughn R."/>
            <person name="Liu B."/>
            <person name="Simpson S."/>
            <person name="Scheffler B.E."/>
            <person name="Wen L."/>
            <person name="Saski C.A."/>
            <person name="Grover C.E."/>
            <person name="Hu G."/>
            <person name="Conover J.L."/>
            <person name="Carlson J.W."/>
            <person name="Shu S."/>
            <person name="Boston L.B."/>
            <person name="Williams M."/>
            <person name="Peterson D.G."/>
            <person name="McGee K."/>
            <person name="Jones D.C."/>
            <person name="Wendel J.F."/>
            <person name="Stelly D.M."/>
            <person name="Grimwood J."/>
            <person name="Schmutz J."/>
        </authorList>
    </citation>
    <scope>NUCLEOTIDE SEQUENCE [LARGE SCALE GENOMIC DNA]</scope>
    <source>
        <strain evidence="2">cv. 3-79</strain>
    </source>
</reference>
<gene>
    <name evidence="1" type="ORF">ES319_1Z101000v1</name>
</gene>
<keyword evidence="2" id="KW-1185">Reference proteome</keyword>
<dbReference type="OrthoDB" id="1414216at2759"/>
<dbReference type="GO" id="GO:0005737">
    <property type="term" value="C:cytoplasm"/>
    <property type="evidence" value="ECO:0007669"/>
    <property type="project" value="TreeGrafter"/>
</dbReference>
<organism evidence="1 2">
    <name type="scientific">Gossypium barbadense</name>
    <name type="common">Sea Island cotton</name>
    <name type="synonym">Hibiscus barbadensis</name>
    <dbReference type="NCBI Taxonomy" id="3634"/>
    <lineage>
        <taxon>Eukaryota</taxon>
        <taxon>Viridiplantae</taxon>
        <taxon>Streptophyta</taxon>
        <taxon>Embryophyta</taxon>
        <taxon>Tracheophyta</taxon>
        <taxon>Spermatophyta</taxon>
        <taxon>Magnoliopsida</taxon>
        <taxon>eudicotyledons</taxon>
        <taxon>Gunneridae</taxon>
        <taxon>Pentapetalae</taxon>
        <taxon>rosids</taxon>
        <taxon>malvids</taxon>
        <taxon>Malvales</taxon>
        <taxon>Malvaceae</taxon>
        <taxon>Malvoideae</taxon>
        <taxon>Gossypium</taxon>
    </lineage>
</organism>